<keyword evidence="2" id="KW-1185">Reference proteome</keyword>
<dbReference type="InterPro" id="IPR023115">
    <property type="entry name" value="TIF_IF2_dom3"/>
</dbReference>
<dbReference type="InterPro" id="IPR044145">
    <property type="entry name" value="IF2_II"/>
</dbReference>
<dbReference type="CDD" id="cd01887">
    <property type="entry name" value="IF2_eIF5B"/>
    <property type="match status" value="1"/>
</dbReference>
<evidence type="ECO:0000313" key="1">
    <source>
        <dbReference type="EMBL" id="MET1254543.1"/>
    </source>
</evidence>
<dbReference type="SUPFAM" id="SSF52156">
    <property type="entry name" value="Initiation factor IF2/eIF5b, domain 3"/>
    <property type="match status" value="1"/>
</dbReference>
<dbReference type="PROSITE" id="PS51722">
    <property type="entry name" value="G_TR_2"/>
    <property type="match status" value="1"/>
</dbReference>
<dbReference type="NCBIfam" id="TIGR00231">
    <property type="entry name" value="small_GTP"/>
    <property type="match status" value="1"/>
</dbReference>
<dbReference type="SUPFAM" id="SSF46955">
    <property type="entry name" value="Putative DNA-binding domain"/>
    <property type="match status" value="1"/>
</dbReference>
<dbReference type="Gene3D" id="3.40.50.10050">
    <property type="entry name" value="Translation initiation factor IF- 2, domain 3"/>
    <property type="match status" value="1"/>
</dbReference>
<dbReference type="Pfam" id="PF00009">
    <property type="entry name" value="GTP_EFTU"/>
    <property type="match status" value="1"/>
</dbReference>
<proteinExistence type="inferred from homology"/>
<dbReference type="HAMAP" id="MF_00100_B">
    <property type="entry name" value="IF_2_B"/>
    <property type="match status" value="1"/>
</dbReference>
<sequence>MSQVTVEKLAKIVGTPVDKLLEQMRSAGVELSGADDVVSEEQKKKLLAHLKKSHGESEGASSAPKKITLKRTTKSSLKMSGAGGKSKTVNVEVRKRRTYVKRTEPEEAELTDATELPVNTELPVAEPALEVESIINDNDVVETEDTVEITESNEVAEQVVAKETDDDETTATSESESADSTVDTGAEVQVDEQAAKQAEELAAEEARKIAEEQKMQEMRMQAENEAKAIAEAEATRLATEKVAAEAQAAAEIAKKKAAEAKARSQGDAATKQKDEPIVFNKPGWRENDSDFDSERLNDKDRRKKRKKKKKTRSEMDNPTDMLTEFRRPIHRSFRDEKKLSDERKPMVAPKSMKHGFKKPTTAVAKQPVQIPESITVGDLAQRMTVKANEVIKTMMGLGTMATINQTIDQETAQLVAEEMGYEVILLADNAAEIELMEAVVNDGQAVSRAPVVTIMGHVDHGKTSLLDYIRQSQVADGEAGGITQHIGAYHVDTDRGMITFLDTPGHAAFTAMRARGANATDIVVLVVAADDGVMPQTIEAIKHAKAANVQLLVAVNKIDKEQADPDRVKNELSQHDVIPEDWGGDIPFIHVSAKTGQGVAELLENISILAELQELTAVNSGPAKGIVIEARLDKGRGTVASVLVQSGELRVGDILLAGFHYGRVRALNDENGKPVQSAGPSIPVEVLGLSGVPEAGDEISVVPDERKAREVANFRQGKYKEIQMAKQQKAKLENMFANMGSGEVLSINVVVKADVQGSAEAIQSSLMELSTDEVQVNVLSAAVGAIAETDVTLAAASNAIVIGFNVRADSSARKVVDKEGVDLRYYSVIYDLIDEVKAAMSGMLSPEKKQQIIGLAEVRDVFKSPKLGAIAGCMVIEGIVKRNNPIRVLRDNVVIYEGELESLRRFKDDVGEVRNGMECGIGVKNYNDVKTGDQIEVFEIIEVARTL</sequence>
<name>A0ABV2BS18_9GAMM</name>
<dbReference type="PANTHER" id="PTHR43381">
    <property type="entry name" value="TRANSLATION INITIATION FACTOR IF-2-RELATED"/>
    <property type="match status" value="1"/>
</dbReference>
<dbReference type="InterPro" id="IPR053905">
    <property type="entry name" value="EF-G-like_DII"/>
</dbReference>
<dbReference type="Pfam" id="PF08364">
    <property type="entry name" value="IF2_assoc"/>
    <property type="match status" value="1"/>
</dbReference>
<dbReference type="NCBIfam" id="TIGR00487">
    <property type="entry name" value="IF-2"/>
    <property type="match status" value="1"/>
</dbReference>
<dbReference type="Gene3D" id="3.30.56.50">
    <property type="entry name" value="Putative DNA-binding domain, N-terminal subdomain of bacterial translation initiation factor IF2"/>
    <property type="match status" value="1"/>
</dbReference>
<dbReference type="InterPro" id="IPR036925">
    <property type="entry name" value="TIF_IF2_dom3_sf"/>
</dbReference>
<dbReference type="InterPro" id="IPR005225">
    <property type="entry name" value="Small_GTP-bd"/>
</dbReference>
<dbReference type="Gene3D" id="3.40.50.300">
    <property type="entry name" value="P-loop containing nucleotide triphosphate hydrolases"/>
    <property type="match status" value="1"/>
</dbReference>
<dbReference type="CDD" id="cd03702">
    <property type="entry name" value="IF2_mtIF2_II"/>
    <property type="match status" value="1"/>
</dbReference>
<dbReference type="Gene3D" id="2.40.30.10">
    <property type="entry name" value="Translation factors"/>
    <property type="match status" value="2"/>
</dbReference>
<dbReference type="Pfam" id="PF22042">
    <property type="entry name" value="EF-G_D2"/>
    <property type="match status" value="1"/>
</dbReference>
<keyword evidence="1" id="KW-0648">Protein biosynthesis</keyword>
<dbReference type="InterPro" id="IPR000178">
    <property type="entry name" value="TF_IF2_bacterial-like"/>
</dbReference>
<dbReference type="InterPro" id="IPR027417">
    <property type="entry name" value="P-loop_NTPase"/>
</dbReference>
<dbReference type="PANTHER" id="PTHR43381:SF5">
    <property type="entry name" value="TR-TYPE G DOMAIN-CONTAINING PROTEIN"/>
    <property type="match status" value="1"/>
</dbReference>
<dbReference type="InterPro" id="IPR004161">
    <property type="entry name" value="EFTu-like_2"/>
</dbReference>
<dbReference type="Pfam" id="PF03144">
    <property type="entry name" value="GTP_EFTU_D2"/>
    <property type="match status" value="1"/>
</dbReference>
<dbReference type="CDD" id="cd03692">
    <property type="entry name" value="mtIF2_IVc"/>
    <property type="match status" value="1"/>
</dbReference>
<accession>A0ABV2BS18</accession>
<dbReference type="GO" id="GO:0003743">
    <property type="term" value="F:translation initiation factor activity"/>
    <property type="evidence" value="ECO:0007669"/>
    <property type="project" value="UniProtKB-KW"/>
</dbReference>
<protein>
    <submittedName>
        <fullName evidence="1">Translation initiation factor IF-2</fullName>
    </submittedName>
</protein>
<dbReference type="InterPro" id="IPR000795">
    <property type="entry name" value="T_Tr_GTP-bd_dom"/>
</dbReference>
<reference evidence="1 2" key="1">
    <citation type="submission" date="2024-06" db="EMBL/GenBank/DDBJ databases">
        <authorList>
            <person name="Li F."/>
        </authorList>
    </citation>
    <scope>NUCLEOTIDE SEQUENCE [LARGE SCALE GENOMIC DNA]</scope>
    <source>
        <strain evidence="1 2">GXAS 311</strain>
    </source>
</reference>
<dbReference type="EMBL" id="JBEVCJ010000004">
    <property type="protein sequence ID" value="MET1254543.1"/>
    <property type="molecule type" value="Genomic_DNA"/>
</dbReference>
<gene>
    <name evidence="1" type="primary">infB</name>
    <name evidence="1" type="ORF">ABVT43_05335</name>
</gene>
<keyword evidence="1" id="KW-0396">Initiation factor</keyword>
<dbReference type="InterPro" id="IPR006847">
    <property type="entry name" value="IF2_N"/>
</dbReference>
<dbReference type="InterPro" id="IPR013575">
    <property type="entry name" value="IF2_assoc_dom_bac"/>
</dbReference>
<dbReference type="PROSITE" id="PS01176">
    <property type="entry name" value="IF2"/>
    <property type="match status" value="1"/>
</dbReference>
<dbReference type="Pfam" id="PF04760">
    <property type="entry name" value="IF2_N"/>
    <property type="match status" value="2"/>
</dbReference>
<dbReference type="Proteomes" id="UP001548189">
    <property type="component" value="Unassembled WGS sequence"/>
</dbReference>
<dbReference type="InterPro" id="IPR015760">
    <property type="entry name" value="TIF_IF2"/>
</dbReference>
<evidence type="ECO:0000313" key="2">
    <source>
        <dbReference type="Proteomes" id="UP001548189"/>
    </source>
</evidence>
<dbReference type="Pfam" id="PF11987">
    <property type="entry name" value="IF-2"/>
    <property type="match status" value="1"/>
</dbReference>
<dbReference type="SUPFAM" id="SSF52540">
    <property type="entry name" value="P-loop containing nucleoside triphosphate hydrolases"/>
    <property type="match status" value="1"/>
</dbReference>
<comment type="caution">
    <text evidence="1">The sequence shown here is derived from an EMBL/GenBank/DDBJ whole genome shotgun (WGS) entry which is preliminary data.</text>
</comment>
<dbReference type="InterPro" id="IPR009000">
    <property type="entry name" value="Transl_B-barrel_sf"/>
</dbReference>
<dbReference type="InterPro" id="IPR009061">
    <property type="entry name" value="DNA-bd_dom_put_sf"/>
</dbReference>
<organism evidence="1 2">
    <name type="scientific">Aliikangiella maris</name>
    <dbReference type="NCBI Taxonomy" id="3162458"/>
    <lineage>
        <taxon>Bacteria</taxon>
        <taxon>Pseudomonadati</taxon>
        <taxon>Pseudomonadota</taxon>
        <taxon>Gammaproteobacteria</taxon>
        <taxon>Oceanospirillales</taxon>
        <taxon>Pleioneaceae</taxon>
        <taxon>Aliikangiella</taxon>
    </lineage>
</organism>
<dbReference type="SUPFAM" id="SSF50447">
    <property type="entry name" value="Translation proteins"/>
    <property type="match status" value="2"/>
</dbReference>